<dbReference type="Proteomes" id="UP001628179">
    <property type="component" value="Unassembled WGS sequence"/>
</dbReference>
<proteinExistence type="inferred from homology"/>
<evidence type="ECO:0000313" key="8">
    <source>
        <dbReference type="Proteomes" id="UP001628179"/>
    </source>
</evidence>
<organism evidence="7 8">
    <name type="scientific">Madurella fahalii</name>
    <dbReference type="NCBI Taxonomy" id="1157608"/>
    <lineage>
        <taxon>Eukaryota</taxon>
        <taxon>Fungi</taxon>
        <taxon>Dikarya</taxon>
        <taxon>Ascomycota</taxon>
        <taxon>Pezizomycotina</taxon>
        <taxon>Sordariomycetes</taxon>
        <taxon>Sordariomycetidae</taxon>
        <taxon>Sordariales</taxon>
        <taxon>Sordariales incertae sedis</taxon>
        <taxon>Madurella</taxon>
    </lineage>
</organism>
<reference evidence="7 8" key="1">
    <citation type="submission" date="2024-09" db="EMBL/GenBank/DDBJ databases">
        <title>Itraconazole resistance in Madurella fahalii resulting from another homologue of gene encoding cytochrome P450 14-alpha sterol demethylase (CYP51).</title>
        <authorList>
            <person name="Yoshioka I."/>
            <person name="Fahal A.H."/>
            <person name="Kaneko S."/>
            <person name="Yaguchi T."/>
        </authorList>
    </citation>
    <scope>NUCLEOTIDE SEQUENCE [LARGE SCALE GENOMIC DNA]</scope>
    <source>
        <strain evidence="7 8">IFM 68171</strain>
    </source>
</reference>
<dbReference type="Pfam" id="PF06413">
    <property type="entry name" value="Neugrin"/>
    <property type="match status" value="1"/>
</dbReference>
<evidence type="ECO:0000256" key="2">
    <source>
        <dbReference type="ARBA" id="ARBA00004173"/>
    </source>
</evidence>
<accession>A0ABQ0G583</accession>
<feature type="compositionally biased region" description="Basic residues" evidence="6">
    <location>
        <begin position="383"/>
        <end position="395"/>
    </location>
</feature>
<feature type="compositionally biased region" description="Basic and acidic residues" evidence="6">
    <location>
        <begin position="129"/>
        <end position="139"/>
    </location>
</feature>
<comment type="subcellular location">
    <subcellularLocation>
        <location evidence="2">Mitochondrion</location>
    </subcellularLocation>
</comment>
<feature type="compositionally biased region" description="Basic residues" evidence="6">
    <location>
        <begin position="145"/>
        <end position="156"/>
    </location>
</feature>
<comment type="function">
    <text evidence="1">Required for respiratory activity and maintenance and expression of the mitochondrial genome.</text>
</comment>
<dbReference type="InterPro" id="IPR010487">
    <property type="entry name" value="NGRN/Rrg9"/>
</dbReference>
<feature type="region of interest" description="Disordered" evidence="6">
    <location>
        <begin position="129"/>
        <end position="291"/>
    </location>
</feature>
<name>A0ABQ0G583_9PEZI</name>
<feature type="compositionally biased region" description="Basic and acidic residues" evidence="6">
    <location>
        <begin position="188"/>
        <end position="282"/>
    </location>
</feature>
<evidence type="ECO:0000256" key="4">
    <source>
        <dbReference type="ARBA" id="ARBA00013566"/>
    </source>
</evidence>
<dbReference type="RefSeq" id="XP_070914654.1">
    <property type="nucleotide sequence ID" value="XM_071058553.1"/>
</dbReference>
<evidence type="ECO:0000256" key="3">
    <source>
        <dbReference type="ARBA" id="ARBA00010895"/>
    </source>
</evidence>
<feature type="region of interest" description="Disordered" evidence="6">
    <location>
        <begin position="50"/>
        <end position="115"/>
    </location>
</feature>
<dbReference type="GeneID" id="98173876"/>
<gene>
    <name evidence="7" type="primary">RRG9</name>
    <name evidence="7" type="ORF">MFIFM68171_03132</name>
</gene>
<feature type="region of interest" description="Disordered" evidence="6">
    <location>
        <begin position="370"/>
        <end position="403"/>
    </location>
</feature>
<dbReference type="EMBL" id="BAAFSV010000002">
    <property type="protein sequence ID" value="GAB1312922.1"/>
    <property type="molecule type" value="Genomic_DNA"/>
</dbReference>
<feature type="compositionally biased region" description="Low complexity" evidence="6">
    <location>
        <begin position="50"/>
        <end position="68"/>
    </location>
</feature>
<feature type="compositionally biased region" description="Basic and acidic residues" evidence="6">
    <location>
        <begin position="370"/>
        <end position="380"/>
    </location>
</feature>
<comment type="caution">
    <text evidence="7">The sequence shown here is derived from an EMBL/GenBank/DDBJ whole genome shotgun (WGS) entry which is preliminary data.</text>
</comment>
<sequence length="417" mass="48233">MTCACQTAALRIFVKNIAHIHVPARTAASRFSHHQVLSQALYRASTRVASLQRTTSTLPTPSSRSLHTSRSRYDATESAHAAEDHTNGSSKREDAARSAETASRETELPPNITYHTELQGIKMDDIEVGERKSKSDKLIKGGTRKERRMAQRKLMRKEKEREKKKEKREAKKQKRREERMRAKIRKGAAKEDMIGQEEEHATVQEEEHATMQEEEHATMQEEKHATKNQEKHATKFEEDGGKRNEKGKAKGKDKDKDKDRKPPAQPKESWKVQKDALKKKFPEGWNPRKKLSPDAMAGIRALHAQFPAEYTTEVLAEKFEVSPEAIRRILKANWTPTPEEEEKRQKRWFNRGKRVWALWAELGKKPPRKWRAEGVVRDPKWNTPKRRSTGKRRSAEKRYNREAAAQAEWKLSETMLG</sequence>
<evidence type="ECO:0000313" key="7">
    <source>
        <dbReference type="EMBL" id="GAB1312922.1"/>
    </source>
</evidence>
<comment type="similarity">
    <text evidence="3">Belongs to the RRG9 family.</text>
</comment>
<protein>
    <recommendedName>
        <fullName evidence="4">Required for respiratory growth protein 9, mitochondrial</fullName>
    </recommendedName>
</protein>
<keyword evidence="5" id="KW-0809">Transit peptide</keyword>
<evidence type="ECO:0000256" key="5">
    <source>
        <dbReference type="ARBA" id="ARBA00022946"/>
    </source>
</evidence>
<feature type="compositionally biased region" description="Basic and acidic residues" evidence="6">
    <location>
        <begin position="71"/>
        <end position="107"/>
    </location>
</feature>
<dbReference type="PANTHER" id="PTHR13475:SF3">
    <property type="entry name" value="NEUGRIN"/>
    <property type="match status" value="1"/>
</dbReference>
<keyword evidence="8" id="KW-1185">Reference proteome</keyword>
<evidence type="ECO:0000256" key="1">
    <source>
        <dbReference type="ARBA" id="ARBA00003548"/>
    </source>
</evidence>
<feature type="compositionally biased region" description="Basic and acidic residues" evidence="6">
    <location>
        <begin position="157"/>
        <end position="181"/>
    </location>
</feature>
<evidence type="ECO:0000256" key="6">
    <source>
        <dbReference type="SAM" id="MobiDB-lite"/>
    </source>
</evidence>
<dbReference type="PANTHER" id="PTHR13475">
    <property type="entry name" value="NEUGRIN"/>
    <property type="match status" value="1"/>
</dbReference>